<keyword evidence="1" id="KW-0472">Membrane</keyword>
<dbReference type="EMBL" id="JTKH01000001">
    <property type="protein sequence ID" value="KII82211.1"/>
    <property type="molecule type" value="Genomic_DNA"/>
</dbReference>
<gene>
    <name evidence="2" type="ORF">OJ16_00025</name>
</gene>
<accession>A0A0C2NRW5</accession>
<dbReference type="STRING" id="1461322.OJ16_00025"/>
<evidence type="ECO:0000256" key="1">
    <source>
        <dbReference type="SAM" id="Phobius"/>
    </source>
</evidence>
<protein>
    <submittedName>
        <fullName evidence="2">Uncharacterized protein</fullName>
    </submittedName>
</protein>
<keyword evidence="1" id="KW-1133">Transmembrane helix</keyword>
<dbReference type="InterPro" id="IPR050010">
    <property type="entry name" value="ETEC_3214_dom"/>
</dbReference>
<dbReference type="NCBIfam" id="NF043066">
    <property type="entry name" value="ETEC_3214_dom"/>
    <property type="match status" value="1"/>
</dbReference>
<dbReference type="AlphaFoldDB" id="A0A0C2NRV4"/>
<evidence type="ECO:0000313" key="2">
    <source>
        <dbReference type="EMBL" id="KII82211.1"/>
    </source>
</evidence>
<evidence type="ECO:0000313" key="3">
    <source>
        <dbReference type="Proteomes" id="UP000031672"/>
    </source>
</evidence>
<feature type="transmembrane region" description="Helical" evidence="1">
    <location>
        <begin position="20"/>
        <end position="37"/>
    </location>
</feature>
<name>A0A0C2NRV4_9VIBR</name>
<reference evidence="2 3" key="1">
    <citation type="submission" date="2014-11" db="EMBL/GenBank/DDBJ databases">
        <title>Draft Genome Sequence of Vibrio piscirenalis strains CECT 8603T and CECT 8604, two marine Gammaproteobacterium isolated from cultured gilthead sea bream (Sparus aurata).</title>
        <authorList>
            <person name="Arahal D.R."/>
            <person name="Rodrigo-Torres L."/>
            <person name="Lucena T."/>
            <person name="Pujalte M.J."/>
        </authorList>
    </citation>
    <scope>NUCLEOTIDE SEQUENCE [LARGE SCALE GENOMIC DNA]</scope>
    <source>
        <strain evidence="2 3">DCR 1-4-2</strain>
    </source>
</reference>
<accession>A0A0C2NRV4</accession>
<dbReference type="Proteomes" id="UP000031672">
    <property type="component" value="Unassembled WGS sequence"/>
</dbReference>
<comment type="caution">
    <text evidence="2">The sequence shown here is derived from an EMBL/GenBank/DDBJ whole genome shotgun (WGS) entry which is preliminary data.</text>
</comment>
<organism evidence="2 3">
    <name type="scientific">Vibrio renipiscarius</name>
    <dbReference type="NCBI Taxonomy" id="1461322"/>
    <lineage>
        <taxon>Bacteria</taxon>
        <taxon>Pseudomonadati</taxon>
        <taxon>Pseudomonadota</taxon>
        <taxon>Gammaproteobacteria</taxon>
        <taxon>Vibrionales</taxon>
        <taxon>Vibrionaceae</taxon>
        <taxon>Vibrio</taxon>
    </lineage>
</organism>
<sequence>MSNSQNNIRDKVREKWAKTITFVSIVVIALGGINDSWDAVEKMSNFTLSQFTDIPSHNKLEHIYIRSSKAVLEEHFGAPVYIKEDVDGRSIEYYSDKRFILSAVTQDNAIVAFLVFPKQGFKPNTSEHSGGNALLEVPFNHLSVNDVRVNDSPSVTYYLEANLGGEFSRLYQSVSGFSETLGPLDSETRSMLKKISDRLIMGKNSDKEIINLRESIVPNFYGYSILGIGVLENAILTLTEFRLINS</sequence>
<keyword evidence="3" id="KW-1185">Reference proteome</keyword>
<keyword evidence="1" id="KW-0812">Transmembrane</keyword>
<proteinExistence type="predicted"/>